<sequence>MILGLMSSDTGFASSSNTGLEKEIDEAVAAGDVDKAEELSNYLASRNFAVRVSEAANARDYAKRKKVEEDQRLARKRLKKAKLAWGFEVKHRWEMKGNM</sequence>
<evidence type="ECO:0000313" key="2">
    <source>
        <dbReference type="Proteomes" id="UP000230750"/>
    </source>
</evidence>
<dbReference type="InterPro" id="IPR037690">
    <property type="entry name" value="FAM204A"/>
</dbReference>
<dbReference type="PANTHER" id="PTHR14386">
    <property type="entry name" value="PROTEIN FAM204A"/>
    <property type="match status" value="1"/>
</dbReference>
<dbReference type="Proteomes" id="UP000230750">
    <property type="component" value="Unassembled WGS sequence"/>
</dbReference>
<accession>A0A2G8L335</accession>
<dbReference type="AlphaFoldDB" id="A0A2G8L335"/>
<reference evidence="1 2" key="1">
    <citation type="journal article" date="2017" name="PLoS Biol.">
        <title>The sea cucumber genome provides insights into morphological evolution and visceral regeneration.</title>
        <authorList>
            <person name="Zhang X."/>
            <person name="Sun L."/>
            <person name="Yuan J."/>
            <person name="Sun Y."/>
            <person name="Gao Y."/>
            <person name="Zhang L."/>
            <person name="Li S."/>
            <person name="Dai H."/>
            <person name="Hamel J.F."/>
            <person name="Liu C."/>
            <person name="Yu Y."/>
            <person name="Liu S."/>
            <person name="Lin W."/>
            <person name="Guo K."/>
            <person name="Jin S."/>
            <person name="Xu P."/>
            <person name="Storey K.B."/>
            <person name="Huan P."/>
            <person name="Zhang T."/>
            <person name="Zhou Y."/>
            <person name="Zhang J."/>
            <person name="Lin C."/>
            <person name="Li X."/>
            <person name="Xing L."/>
            <person name="Huo D."/>
            <person name="Sun M."/>
            <person name="Wang L."/>
            <person name="Mercier A."/>
            <person name="Li F."/>
            <person name="Yang H."/>
            <person name="Xiang J."/>
        </authorList>
    </citation>
    <scope>NUCLEOTIDE SEQUENCE [LARGE SCALE GENOMIC DNA]</scope>
    <source>
        <strain evidence="1">Shaxun</strain>
        <tissue evidence="1">Muscle</tissue>
    </source>
</reference>
<proteinExistence type="predicted"/>
<dbReference type="STRING" id="307972.A0A2G8L335"/>
<dbReference type="OrthoDB" id="2418792at2759"/>
<name>A0A2G8L335_STIJA</name>
<gene>
    <name evidence="1" type="ORF">BSL78_08411</name>
</gene>
<keyword evidence="2" id="KW-1185">Reference proteome</keyword>
<evidence type="ECO:0000313" key="1">
    <source>
        <dbReference type="EMBL" id="PIK54674.1"/>
    </source>
</evidence>
<comment type="caution">
    <text evidence="1">The sequence shown here is derived from an EMBL/GenBank/DDBJ whole genome shotgun (WGS) entry which is preliminary data.</text>
</comment>
<protein>
    <submittedName>
        <fullName evidence="1">Uncharacterized protein</fullName>
    </submittedName>
</protein>
<organism evidence="1 2">
    <name type="scientific">Stichopus japonicus</name>
    <name type="common">Sea cucumber</name>
    <dbReference type="NCBI Taxonomy" id="307972"/>
    <lineage>
        <taxon>Eukaryota</taxon>
        <taxon>Metazoa</taxon>
        <taxon>Echinodermata</taxon>
        <taxon>Eleutherozoa</taxon>
        <taxon>Echinozoa</taxon>
        <taxon>Holothuroidea</taxon>
        <taxon>Aspidochirotacea</taxon>
        <taxon>Aspidochirotida</taxon>
        <taxon>Stichopodidae</taxon>
        <taxon>Apostichopus</taxon>
    </lineage>
</organism>
<dbReference type="PANTHER" id="PTHR14386:SF2">
    <property type="entry name" value="PROTEIN FAM204A"/>
    <property type="match status" value="1"/>
</dbReference>
<dbReference type="EMBL" id="MRZV01000238">
    <property type="protein sequence ID" value="PIK54674.1"/>
    <property type="molecule type" value="Genomic_DNA"/>
</dbReference>